<proteinExistence type="inferred from homology"/>
<dbReference type="Pfam" id="PF12849">
    <property type="entry name" value="PBP_like_2"/>
    <property type="match status" value="1"/>
</dbReference>
<keyword evidence="8" id="KW-0449">Lipoprotein</keyword>
<dbReference type="EMBL" id="JAFBCV010000005">
    <property type="protein sequence ID" value="MBM7838701.1"/>
    <property type="molecule type" value="Genomic_DNA"/>
</dbReference>
<sequence length="359" mass="40762">MFVSKVFRIIILSVLLLIGIGTAIVAILIETSYFYLAVIIGCTICLWIYVSLMFYQWHRPGFRRMFLLSMLIVGAISVYTYEQRQAQIETIDEPYASLDQHKPFQADHPLDSAEIEYELTEQLFPLDGQSFLYPLYANFAHVTFSEQLYTQSEVTIVSSDDPLDSLIRGEAEVVFLPDFLLPELESIETKHIANDCLVFFVHETNPLSQLELEQIRNIYAGSISNWSQVGGEAFAIRAYQRPQIQDSQAAFVQLLDVDTLINPIEDSRINILSDQSQIAIYENFENALGFTFYSNIVPVIDSIQIKLLEVEDESTLAVPIHAVYSAEKGSNEELHSFINWMLSDEGQDIVSQSGFLPLN</sequence>
<dbReference type="SUPFAM" id="SSF53850">
    <property type="entry name" value="Periplasmic binding protein-like II"/>
    <property type="match status" value="1"/>
</dbReference>
<dbReference type="Gene3D" id="3.40.190.10">
    <property type="entry name" value="Periplasmic binding protein-like II"/>
    <property type="match status" value="2"/>
</dbReference>
<feature type="transmembrane region" description="Helical" evidence="9">
    <location>
        <begin position="7"/>
        <end position="29"/>
    </location>
</feature>
<evidence type="ECO:0000313" key="12">
    <source>
        <dbReference type="Proteomes" id="UP001179280"/>
    </source>
</evidence>
<comment type="subunit">
    <text evidence="4">The complex is composed of two ATP-binding proteins (PstB), two transmembrane proteins (PstC and PstA) and a solute-binding protein (PstS).</text>
</comment>
<dbReference type="Proteomes" id="UP001179280">
    <property type="component" value="Unassembled WGS sequence"/>
</dbReference>
<gene>
    <name evidence="11" type="ORF">JOC54_001960</name>
</gene>
<keyword evidence="7" id="KW-0564">Palmitate</keyword>
<dbReference type="RefSeq" id="WP_204465937.1">
    <property type="nucleotide sequence ID" value="NZ_JAFBCV010000005.1"/>
</dbReference>
<evidence type="ECO:0000256" key="5">
    <source>
        <dbReference type="ARBA" id="ARBA00022592"/>
    </source>
</evidence>
<dbReference type="PANTHER" id="PTHR30570:SF1">
    <property type="entry name" value="PHOSPHATE-BINDING PROTEIN PSTS"/>
    <property type="match status" value="1"/>
</dbReference>
<protein>
    <submittedName>
        <fullName evidence="11">Phosphate transport system substrate-binding protein</fullName>
    </submittedName>
</protein>
<comment type="caution">
    <text evidence="11">The sequence shown here is derived from an EMBL/GenBank/DDBJ whole genome shotgun (WGS) entry which is preliminary data.</text>
</comment>
<comment type="subcellular location">
    <subcellularLocation>
        <location evidence="2">Cell membrane</location>
        <topology evidence="2">Lipid-anchor</topology>
    </subcellularLocation>
</comment>
<name>A0ABS2ST77_9BACI</name>
<evidence type="ECO:0000256" key="7">
    <source>
        <dbReference type="ARBA" id="ARBA00023139"/>
    </source>
</evidence>
<keyword evidence="5" id="KW-0813">Transport</keyword>
<keyword evidence="6" id="KW-0732">Signal</keyword>
<keyword evidence="9" id="KW-0812">Transmembrane</keyword>
<evidence type="ECO:0000256" key="3">
    <source>
        <dbReference type="ARBA" id="ARBA00008725"/>
    </source>
</evidence>
<keyword evidence="5" id="KW-0592">Phosphate transport</keyword>
<evidence type="ECO:0000259" key="10">
    <source>
        <dbReference type="Pfam" id="PF12849"/>
    </source>
</evidence>
<comment type="function">
    <text evidence="1">Part of the ABC transporter complex PstSACB involved in phosphate import.</text>
</comment>
<feature type="transmembrane region" description="Helical" evidence="9">
    <location>
        <begin position="35"/>
        <end position="55"/>
    </location>
</feature>
<evidence type="ECO:0000256" key="8">
    <source>
        <dbReference type="ARBA" id="ARBA00023288"/>
    </source>
</evidence>
<evidence type="ECO:0000313" key="11">
    <source>
        <dbReference type="EMBL" id="MBM7838701.1"/>
    </source>
</evidence>
<comment type="similarity">
    <text evidence="3">Belongs to the PstS family.</text>
</comment>
<feature type="transmembrane region" description="Helical" evidence="9">
    <location>
        <begin position="62"/>
        <end position="81"/>
    </location>
</feature>
<reference evidence="11" key="1">
    <citation type="submission" date="2021-01" db="EMBL/GenBank/DDBJ databases">
        <title>Genomic Encyclopedia of Type Strains, Phase IV (KMG-IV): sequencing the most valuable type-strain genomes for metagenomic binning, comparative biology and taxonomic classification.</title>
        <authorList>
            <person name="Goeker M."/>
        </authorList>
    </citation>
    <scope>NUCLEOTIDE SEQUENCE</scope>
    <source>
        <strain evidence="11">DSM 21943</strain>
    </source>
</reference>
<dbReference type="PANTHER" id="PTHR30570">
    <property type="entry name" value="PERIPLASMIC PHOSPHATE BINDING COMPONENT OF PHOSPHATE ABC TRANSPORTER"/>
    <property type="match status" value="1"/>
</dbReference>
<keyword evidence="9" id="KW-1133">Transmembrane helix</keyword>
<dbReference type="InterPro" id="IPR024370">
    <property type="entry name" value="PBP_domain"/>
</dbReference>
<evidence type="ECO:0000256" key="9">
    <source>
        <dbReference type="SAM" id="Phobius"/>
    </source>
</evidence>
<evidence type="ECO:0000256" key="2">
    <source>
        <dbReference type="ARBA" id="ARBA00004193"/>
    </source>
</evidence>
<evidence type="ECO:0000256" key="6">
    <source>
        <dbReference type="ARBA" id="ARBA00022729"/>
    </source>
</evidence>
<evidence type="ECO:0000256" key="4">
    <source>
        <dbReference type="ARBA" id="ARBA00011529"/>
    </source>
</evidence>
<feature type="domain" description="PBP" evidence="10">
    <location>
        <begin position="128"/>
        <end position="345"/>
    </location>
</feature>
<accession>A0ABS2ST77</accession>
<keyword evidence="12" id="KW-1185">Reference proteome</keyword>
<keyword evidence="9" id="KW-0472">Membrane</keyword>
<evidence type="ECO:0000256" key="1">
    <source>
        <dbReference type="ARBA" id="ARBA00002841"/>
    </source>
</evidence>
<dbReference type="InterPro" id="IPR050811">
    <property type="entry name" value="Phosphate_ABC_transporter"/>
</dbReference>
<organism evidence="11 12">
    <name type="scientific">Shouchella xiaoxiensis</name>
    <dbReference type="NCBI Taxonomy" id="766895"/>
    <lineage>
        <taxon>Bacteria</taxon>
        <taxon>Bacillati</taxon>
        <taxon>Bacillota</taxon>
        <taxon>Bacilli</taxon>
        <taxon>Bacillales</taxon>
        <taxon>Bacillaceae</taxon>
        <taxon>Shouchella</taxon>
    </lineage>
</organism>